<feature type="domain" description="Lon proteolytic" evidence="14">
    <location>
        <begin position="556"/>
        <end position="737"/>
    </location>
</feature>
<dbReference type="Gene3D" id="3.40.50.300">
    <property type="entry name" value="P-loop containing nucleotide triphosphate hydrolases"/>
    <property type="match status" value="1"/>
</dbReference>
<comment type="caution">
    <text evidence="16">The sequence shown here is derived from an EMBL/GenBank/DDBJ whole genome shotgun (WGS) entry which is preliminary data.</text>
</comment>
<sequence length="740" mass="83001">MKAVRKAHDTNKLIAVLAQKDDDTEDPEEKDLFKIGTVARVLKVLKMPDGSITAIIQGRSRFNLVQMDSTEPFMVARVSKKEYAPTTKKLEFEAIIGSIRELAEKIIKRSPNIPSEAVVMIRNIKSDTHLLGFISSNLAIDNAKKQELLEIEQMDTLATEVFKMMHNEMQMLEIKNQLESKVRVDIEKQQRDYFLNQQLKTIQEELGHNPQEAEIRNLIERSKKKKWSKAVKDTFEKEIAKVKRINPQVAEYSLQLNYLELLLDLPWEHHTNDNFDLKNVKKTLDEDHHGLEEVKDRILEHLAVLKLKGDMKAPILCLVGPPGVGKTSLGKSVARALKRKFVRMSLGGLHDESEIRGHRKTYIGAMPGRIIQSIKKAGTSNPVFILDEIDKVGKDFRGDPSSALLEVLDPEQNSTFYDNYLELEYDLSKVMFIATANSLQTIQPALLDRMEIININGYSTEEKIEIAKKHLIPRQRKEHGLKPNNVKLKDDVLREIAESYTRESGVRSLDRRIASVMRYVAKNVAMEDKYNPTISKTILPTILGPDRIDTTLYTEVHSSGVAIGLAWTKVGGDILFIESSLSPGKGKLTLTGNLGDVMKESATTALSFIKAHGDSLGIDATTFENTDIHIHVPEGAIPKDGPSAGVTMLTALASAFKKKPVKSHLAMTGEITLRGKVLPVGGIKEKVLAAKRAGIQQIILSTANKRHVDQIKPDYLTGVTFTYVDRMEEVLQQALDIWSF</sequence>
<dbReference type="SUPFAM" id="SSF54211">
    <property type="entry name" value="Ribosomal protein S5 domain 2-like"/>
    <property type="match status" value="1"/>
</dbReference>
<feature type="domain" description="Lon N-terminal" evidence="15">
    <location>
        <begin position="1"/>
        <end position="169"/>
    </location>
</feature>
<dbReference type="SUPFAM" id="SSF52540">
    <property type="entry name" value="P-loop containing nucleoside triphosphate hydrolases"/>
    <property type="match status" value="1"/>
</dbReference>
<keyword evidence="6 9" id="KW-0720">Serine protease</keyword>
<comment type="function">
    <text evidence="9">ATP-dependent serine protease that mediates the selective degradation of mutant and abnormal proteins as well as certain short-lived regulatory proteins. Required for cellular homeostasis and for survival from DNA damage and developmental changes induced by stress. Degrades polypeptides processively to yield small peptide fragments that are 5 to 10 amino acids long. Binds to DNA in a double-stranded, site-specific manner.</text>
</comment>
<dbReference type="SMART" id="SM00464">
    <property type="entry name" value="LON"/>
    <property type="match status" value="1"/>
</dbReference>
<dbReference type="GO" id="GO:0005737">
    <property type="term" value="C:cytoplasm"/>
    <property type="evidence" value="ECO:0007669"/>
    <property type="project" value="UniProtKB-SubCell"/>
</dbReference>
<organism evidence="16 17">
    <name type="scientific">Candidatus Opimibacter skivensis</name>
    <dbReference type="NCBI Taxonomy" id="2982028"/>
    <lineage>
        <taxon>Bacteria</taxon>
        <taxon>Pseudomonadati</taxon>
        <taxon>Bacteroidota</taxon>
        <taxon>Saprospiria</taxon>
        <taxon>Saprospirales</taxon>
        <taxon>Saprospiraceae</taxon>
        <taxon>Candidatus Opimibacter</taxon>
    </lineage>
</organism>
<dbReference type="GO" id="GO:0006515">
    <property type="term" value="P:protein quality control for misfolded or incompletely synthesized proteins"/>
    <property type="evidence" value="ECO:0007669"/>
    <property type="project" value="UniProtKB-UniRule"/>
</dbReference>
<keyword evidence="8 9" id="KW-0346">Stress response</keyword>
<dbReference type="SUPFAM" id="SSF88697">
    <property type="entry name" value="PUA domain-like"/>
    <property type="match status" value="1"/>
</dbReference>
<keyword evidence="4 9" id="KW-0547">Nucleotide-binding</keyword>
<dbReference type="InterPro" id="IPR054594">
    <property type="entry name" value="Lon_lid"/>
</dbReference>
<evidence type="ECO:0000259" key="15">
    <source>
        <dbReference type="PROSITE" id="PS51787"/>
    </source>
</evidence>
<dbReference type="GO" id="GO:0004252">
    <property type="term" value="F:serine-type endopeptidase activity"/>
    <property type="evidence" value="ECO:0007669"/>
    <property type="project" value="UniProtKB-UniRule"/>
</dbReference>
<reference evidence="16 17" key="1">
    <citation type="submission" date="2020-10" db="EMBL/GenBank/DDBJ databases">
        <title>Connecting structure to function with the recovery of over 1000 high-quality activated sludge metagenome-assembled genomes encoding full-length rRNA genes using long-read sequencing.</title>
        <authorList>
            <person name="Singleton C.M."/>
            <person name="Petriglieri F."/>
            <person name="Kristensen J.M."/>
            <person name="Kirkegaard R.H."/>
            <person name="Michaelsen T.Y."/>
            <person name="Andersen M.H."/>
            <person name="Karst S.M."/>
            <person name="Dueholm M.S."/>
            <person name="Nielsen P.H."/>
            <person name="Albertsen M."/>
        </authorList>
    </citation>
    <scope>NUCLEOTIDE SEQUENCE [LARGE SCALE GENOMIC DNA]</scope>
    <source>
        <strain evidence="16">Ribe_18-Q3-R11-54_MAXAC.273</strain>
    </source>
</reference>
<comment type="induction">
    <text evidence="9">By heat shock.</text>
</comment>
<dbReference type="GO" id="GO:0043565">
    <property type="term" value="F:sequence-specific DNA binding"/>
    <property type="evidence" value="ECO:0007669"/>
    <property type="project" value="UniProtKB-UniRule"/>
</dbReference>
<dbReference type="GO" id="GO:0004176">
    <property type="term" value="F:ATP-dependent peptidase activity"/>
    <property type="evidence" value="ECO:0007669"/>
    <property type="project" value="UniProtKB-UniRule"/>
</dbReference>
<dbReference type="GO" id="GO:0016887">
    <property type="term" value="F:ATP hydrolysis activity"/>
    <property type="evidence" value="ECO:0007669"/>
    <property type="project" value="UniProtKB-UniRule"/>
</dbReference>
<evidence type="ECO:0000256" key="9">
    <source>
        <dbReference type="HAMAP-Rule" id="MF_01973"/>
    </source>
</evidence>
<dbReference type="InterPro" id="IPR027417">
    <property type="entry name" value="P-loop_NTPase"/>
</dbReference>
<dbReference type="InterPro" id="IPR003111">
    <property type="entry name" value="Lon_prtase_N"/>
</dbReference>
<dbReference type="SMART" id="SM00382">
    <property type="entry name" value="AAA"/>
    <property type="match status" value="1"/>
</dbReference>
<dbReference type="PROSITE" id="PS51786">
    <property type="entry name" value="LON_PROTEOLYTIC"/>
    <property type="match status" value="1"/>
</dbReference>
<proteinExistence type="evidence at transcript level"/>
<dbReference type="Gene3D" id="3.30.230.10">
    <property type="match status" value="1"/>
</dbReference>
<dbReference type="Gene3D" id="1.20.58.1480">
    <property type="match status" value="1"/>
</dbReference>
<dbReference type="PIRSF" id="PIRSF001174">
    <property type="entry name" value="Lon_proteas"/>
    <property type="match status" value="1"/>
</dbReference>
<keyword evidence="5 9" id="KW-0378">Hydrolase</keyword>
<dbReference type="InterPro" id="IPR003959">
    <property type="entry name" value="ATPase_AAA_core"/>
</dbReference>
<dbReference type="InterPro" id="IPR027065">
    <property type="entry name" value="Lon_Prtase"/>
</dbReference>
<evidence type="ECO:0000259" key="14">
    <source>
        <dbReference type="PROSITE" id="PS51786"/>
    </source>
</evidence>
<feature type="binding site" evidence="9 11">
    <location>
        <begin position="320"/>
        <end position="327"/>
    </location>
    <ligand>
        <name>ATP</name>
        <dbReference type="ChEBI" id="CHEBI:30616"/>
    </ligand>
</feature>
<dbReference type="InterPro" id="IPR004815">
    <property type="entry name" value="Lon_bac/euk-typ"/>
</dbReference>
<dbReference type="PROSITE" id="PS01046">
    <property type="entry name" value="LON_SER"/>
    <property type="match status" value="1"/>
</dbReference>
<keyword evidence="3 9" id="KW-0645">Protease</keyword>
<dbReference type="InterPro" id="IPR014721">
    <property type="entry name" value="Ribsml_uS5_D2-typ_fold_subgr"/>
</dbReference>
<keyword evidence="2 9" id="KW-0963">Cytoplasm</keyword>
<dbReference type="NCBIfam" id="TIGR00763">
    <property type="entry name" value="lon"/>
    <property type="match status" value="1"/>
</dbReference>
<comment type="catalytic activity">
    <reaction evidence="9 12">
        <text>Hydrolysis of proteins in presence of ATP.</text>
        <dbReference type="EC" id="3.4.21.53"/>
    </reaction>
</comment>
<evidence type="ECO:0000256" key="6">
    <source>
        <dbReference type="ARBA" id="ARBA00022825"/>
    </source>
</evidence>
<dbReference type="AlphaFoldDB" id="A0A9D7XSX9"/>
<dbReference type="EMBL" id="JADKGY010000004">
    <property type="protein sequence ID" value="MBK9982182.1"/>
    <property type="molecule type" value="Genomic_DNA"/>
</dbReference>
<gene>
    <name evidence="9 16" type="primary">lon</name>
    <name evidence="16" type="ORF">IPP15_07110</name>
</gene>
<dbReference type="HAMAP" id="MF_01973">
    <property type="entry name" value="lon_bact"/>
    <property type="match status" value="1"/>
</dbReference>
<evidence type="ECO:0000313" key="16">
    <source>
        <dbReference type="EMBL" id="MBK9982182.1"/>
    </source>
</evidence>
<comment type="subcellular location">
    <subcellularLocation>
        <location evidence="1 9">Cytoplasm</location>
    </subcellularLocation>
</comment>
<evidence type="ECO:0000256" key="4">
    <source>
        <dbReference type="ARBA" id="ARBA00022741"/>
    </source>
</evidence>
<dbReference type="Pfam" id="PF02190">
    <property type="entry name" value="LON_substr_bdg"/>
    <property type="match status" value="1"/>
</dbReference>
<evidence type="ECO:0000256" key="2">
    <source>
        <dbReference type="ARBA" id="ARBA00022490"/>
    </source>
</evidence>
<dbReference type="Proteomes" id="UP000808337">
    <property type="component" value="Unassembled WGS sequence"/>
</dbReference>
<dbReference type="PANTHER" id="PTHR10046">
    <property type="entry name" value="ATP DEPENDENT LON PROTEASE FAMILY MEMBER"/>
    <property type="match status" value="1"/>
</dbReference>
<evidence type="ECO:0000256" key="13">
    <source>
        <dbReference type="RuleBase" id="RU000591"/>
    </source>
</evidence>
<dbReference type="GO" id="GO:0034605">
    <property type="term" value="P:cellular response to heat"/>
    <property type="evidence" value="ECO:0007669"/>
    <property type="project" value="UniProtKB-UniRule"/>
</dbReference>
<name>A0A9D7XSX9_9BACT</name>
<dbReference type="FunFam" id="3.40.50.300:FF:000382">
    <property type="entry name" value="Lon protease homolog 2, peroxisomal"/>
    <property type="match status" value="1"/>
</dbReference>
<dbReference type="Gene3D" id="1.20.5.5270">
    <property type="match status" value="1"/>
</dbReference>
<dbReference type="EC" id="3.4.21.53" evidence="9"/>
<evidence type="ECO:0000256" key="8">
    <source>
        <dbReference type="ARBA" id="ARBA00023016"/>
    </source>
</evidence>
<evidence type="ECO:0000256" key="5">
    <source>
        <dbReference type="ARBA" id="ARBA00022801"/>
    </source>
</evidence>
<protein>
    <recommendedName>
        <fullName evidence="9">Lon protease</fullName>
        <ecNumber evidence="9">3.4.21.53</ecNumber>
    </recommendedName>
    <alternativeName>
        <fullName evidence="9">ATP-dependent protease La</fullName>
    </alternativeName>
</protein>
<dbReference type="InterPro" id="IPR027543">
    <property type="entry name" value="Lon_bac"/>
</dbReference>
<dbReference type="InterPro" id="IPR015947">
    <property type="entry name" value="PUA-like_sf"/>
</dbReference>
<comment type="subunit">
    <text evidence="9">Homohexamer. Organized in a ring with a central cavity.</text>
</comment>
<evidence type="ECO:0000256" key="10">
    <source>
        <dbReference type="PIRSR" id="PIRSR001174-1"/>
    </source>
</evidence>
<accession>A0A9D7XSX9</accession>
<evidence type="ECO:0000256" key="12">
    <source>
        <dbReference type="PROSITE-ProRule" id="PRU01122"/>
    </source>
</evidence>
<dbReference type="InterPro" id="IPR020568">
    <property type="entry name" value="Ribosomal_Su5_D2-typ_SF"/>
</dbReference>
<dbReference type="Gene3D" id="2.30.130.40">
    <property type="entry name" value="LON domain-like"/>
    <property type="match status" value="1"/>
</dbReference>
<keyword evidence="7 9" id="KW-0067">ATP-binding</keyword>
<evidence type="ECO:0000313" key="17">
    <source>
        <dbReference type="Proteomes" id="UP000808337"/>
    </source>
</evidence>
<dbReference type="PROSITE" id="PS51787">
    <property type="entry name" value="LON_N"/>
    <property type="match status" value="1"/>
</dbReference>
<dbReference type="CDD" id="cd19500">
    <property type="entry name" value="RecA-like_Lon"/>
    <property type="match status" value="1"/>
</dbReference>
<dbReference type="InterPro" id="IPR003593">
    <property type="entry name" value="AAA+_ATPase"/>
</dbReference>
<comment type="similarity">
    <text evidence="9 12 13">Belongs to the peptidase S16 family.</text>
</comment>
<dbReference type="GO" id="GO:0005524">
    <property type="term" value="F:ATP binding"/>
    <property type="evidence" value="ECO:0007669"/>
    <property type="project" value="UniProtKB-UniRule"/>
</dbReference>
<dbReference type="PRINTS" id="PR00830">
    <property type="entry name" value="ENDOLAPTASE"/>
</dbReference>
<evidence type="ECO:0000256" key="7">
    <source>
        <dbReference type="ARBA" id="ARBA00022840"/>
    </source>
</evidence>
<evidence type="ECO:0000256" key="3">
    <source>
        <dbReference type="ARBA" id="ARBA00022670"/>
    </source>
</evidence>
<dbReference type="InterPro" id="IPR046336">
    <property type="entry name" value="Lon_prtase_N_sf"/>
</dbReference>
<dbReference type="InterPro" id="IPR008268">
    <property type="entry name" value="Peptidase_S16_AS"/>
</dbReference>
<dbReference type="Pfam" id="PF00004">
    <property type="entry name" value="AAA"/>
    <property type="match status" value="1"/>
</dbReference>
<dbReference type="Pfam" id="PF05362">
    <property type="entry name" value="Lon_C"/>
    <property type="match status" value="1"/>
</dbReference>
<dbReference type="Gene3D" id="1.10.8.60">
    <property type="match status" value="1"/>
</dbReference>
<dbReference type="Pfam" id="PF22667">
    <property type="entry name" value="Lon_lid"/>
    <property type="match status" value="1"/>
</dbReference>
<evidence type="ECO:0000256" key="11">
    <source>
        <dbReference type="PIRSR" id="PIRSR001174-2"/>
    </source>
</evidence>
<evidence type="ECO:0000256" key="1">
    <source>
        <dbReference type="ARBA" id="ARBA00004496"/>
    </source>
</evidence>
<dbReference type="InterPro" id="IPR008269">
    <property type="entry name" value="Lon_proteolytic"/>
</dbReference>
<feature type="active site" evidence="9 10">
    <location>
        <position position="643"/>
    </location>
</feature>
<feature type="active site" evidence="9 10">
    <location>
        <position position="686"/>
    </location>
</feature>